<dbReference type="InterPro" id="IPR043129">
    <property type="entry name" value="ATPase_NBD"/>
</dbReference>
<dbReference type="InterPro" id="IPR008040">
    <property type="entry name" value="Hydant_A_N"/>
</dbReference>
<feature type="domain" description="Hydantoinase/oxoprolinase N-terminal" evidence="2">
    <location>
        <begin position="4"/>
        <end position="185"/>
    </location>
</feature>
<proteinExistence type="predicted"/>
<protein>
    <recommendedName>
        <fullName evidence="4">Hydantoinase/oxoprolinase N-terminal domain-containing protein</fullName>
    </recommendedName>
</protein>
<accession>A0A382DDB6</accession>
<reference evidence="3" key="1">
    <citation type="submission" date="2018-05" db="EMBL/GenBank/DDBJ databases">
        <authorList>
            <person name="Lanie J.A."/>
            <person name="Ng W.-L."/>
            <person name="Kazmierczak K.M."/>
            <person name="Andrzejewski T.M."/>
            <person name="Davidsen T.M."/>
            <person name="Wayne K.J."/>
            <person name="Tettelin H."/>
            <person name="Glass J.I."/>
            <person name="Rusch D."/>
            <person name="Podicherti R."/>
            <person name="Tsui H.-C.T."/>
            <person name="Winkler M.E."/>
        </authorList>
    </citation>
    <scope>NUCLEOTIDE SEQUENCE</scope>
</reference>
<dbReference type="GO" id="GO:0005829">
    <property type="term" value="C:cytosol"/>
    <property type="evidence" value="ECO:0007669"/>
    <property type="project" value="TreeGrafter"/>
</dbReference>
<dbReference type="EMBL" id="UINC01038526">
    <property type="protein sequence ID" value="SVB35657.1"/>
    <property type="molecule type" value="Genomic_DNA"/>
</dbReference>
<feature type="non-terminal residue" evidence="3">
    <location>
        <position position="334"/>
    </location>
</feature>
<dbReference type="InterPro" id="IPR045079">
    <property type="entry name" value="Oxoprolinase-like"/>
</dbReference>
<dbReference type="GO" id="GO:0006749">
    <property type="term" value="P:glutathione metabolic process"/>
    <property type="evidence" value="ECO:0007669"/>
    <property type="project" value="TreeGrafter"/>
</dbReference>
<evidence type="ECO:0000313" key="3">
    <source>
        <dbReference type="EMBL" id="SVB35657.1"/>
    </source>
</evidence>
<evidence type="ECO:0008006" key="4">
    <source>
        <dbReference type="Google" id="ProtNLM"/>
    </source>
</evidence>
<dbReference type="GO" id="GO:0017168">
    <property type="term" value="F:5-oxoprolinase (ATP-hydrolyzing) activity"/>
    <property type="evidence" value="ECO:0007669"/>
    <property type="project" value="TreeGrafter"/>
</dbReference>
<dbReference type="PANTHER" id="PTHR11365:SF23">
    <property type="entry name" value="HYPOTHETICAL 5-OXOPROLINASE (EUROFUNG)-RELATED"/>
    <property type="match status" value="1"/>
</dbReference>
<evidence type="ECO:0000259" key="2">
    <source>
        <dbReference type="Pfam" id="PF05378"/>
    </source>
</evidence>
<name>A0A382DDB6_9ZZZZ</name>
<sequence>MKLVGVDVGGTFTDVVFADTESGDAKIHKVPTTPEDPSDGVSAAIRGLCERHQIAPSEIDHLLHGTTIATNAILQHDGARTGMITTRNYRDILHIGRHQRPEHYSIMQEVPWQDRVLVRRQHRLTVPERVIPPRGEVLVDLDEGELRSAVSELKAAGVESIAVCFLFSYLNPEHENRAREIIEQEFPECFVTTSSSVSPQFREFERFTTASMNAFIGPKVRDYVNHLAERIGDDGIDADLHVMSSNGGVATAKMVSERPVMTLLSGPAAGVLGGAWTGELSNRSRLITFDMGGTSADIGIVSDGTFAQASARDTWIAGYPLLVSMIDIHTIGAG</sequence>
<feature type="domain" description="Hydantoinase A/oxoprolinase" evidence="1">
    <location>
        <begin position="206"/>
        <end position="334"/>
    </location>
</feature>
<gene>
    <name evidence="3" type="ORF">METZ01_LOCUS188511</name>
</gene>
<dbReference type="InterPro" id="IPR002821">
    <property type="entry name" value="Hydantoinase_A"/>
</dbReference>
<dbReference type="SUPFAM" id="SSF53067">
    <property type="entry name" value="Actin-like ATPase domain"/>
    <property type="match status" value="1"/>
</dbReference>
<dbReference type="PANTHER" id="PTHR11365">
    <property type="entry name" value="5-OXOPROLINASE RELATED"/>
    <property type="match status" value="1"/>
</dbReference>
<organism evidence="3">
    <name type="scientific">marine metagenome</name>
    <dbReference type="NCBI Taxonomy" id="408172"/>
    <lineage>
        <taxon>unclassified sequences</taxon>
        <taxon>metagenomes</taxon>
        <taxon>ecological metagenomes</taxon>
    </lineage>
</organism>
<evidence type="ECO:0000259" key="1">
    <source>
        <dbReference type="Pfam" id="PF01968"/>
    </source>
</evidence>
<dbReference type="AlphaFoldDB" id="A0A382DDB6"/>
<dbReference type="Pfam" id="PF01968">
    <property type="entry name" value="Hydantoinase_A"/>
    <property type="match status" value="1"/>
</dbReference>
<dbReference type="Pfam" id="PF05378">
    <property type="entry name" value="Hydant_A_N"/>
    <property type="match status" value="1"/>
</dbReference>